<proteinExistence type="predicted"/>
<evidence type="ECO:0000313" key="1">
    <source>
        <dbReference type="EMBL" id="SVD14755.1"/>
    </source>
</evidence>
<feature type="non-terminal residue" evidence="1">
    <location>
        <position position="31"/>
    </location>
</feature>
<reference evidence="1" key="1">
    <citation type="submission" date="2018-05" db="EMBL/GenBank/DDBJ databases">
        <authorList>
            <person name="Lanie J.A."/>
            <person name="Ng W.-L."/>
            <person name="Kazmierczak K.M."/>
            <person name="Andrzejewski T.M."/>
            <person name="Davidsen T.M."/>
            <person name="Wayne K.J."/>
            <person name="Tettelin H."/>
            <person name="Glass J.I."/>
            <person name="Rusch D."/>
            <person name="Podicherti R."/>
            <person name="Tsui H.-C.T."/>
            <person name="Winkler M.E."/>
        </authorList>
    </citation>
    <scope>NUCLEOTIDE SEQUENCE</scope>
</reference>
<sequence>MASIQLKQQLKQSWTVCTLLCVLQDTCVLSI</sequence>
<protein>
    <submittedName>
        <fullName evidence="1">Uncharacterized protein</fullName>
    </submittedName>
</protein>
<dbReference type="AlphaFoldDB" id="A0A382SZ55"/>
<gene>
    <name evidence="1" type="ORF">METZ01_LOCUS367609</name>
</gene>
<accession>A0A382SZ55</accession>
<dbReference type="EMBL" id="UINC01132434">
    <property type="protein sequence ID" value="SVD14755.1"/>
    <property type="molecule type" value="Genomic_DNA"/>
</dbReference>
<organism evidence="1">
    <name type="scientific">marine metagenome</name>
    <dbReference type="NCBI Taxonomy" id="408172"/>
    <lineage>
        <taxon>unclassified sequences</taxon>
        <taxon>metagenomes</taxon>
        <taxon>ecological metagenomes</taxon>
    </lineage>
</organism>
<name>A0A382SZ55_9ZZZZ</name>